<keyword evidence="2 5" id="KW-0812">Transmembrane</keyword>
<dbReference type="AlphaFoldDB" id="A0A1I7HXW7"/>
<keyword evidence="4 5" id="KW-0472">Membrane</keyword>
<dbReference type="InterPro" id="IPR000412">
    <property type="entry name" value="ABC_2_transport"/>
</dbReference>
<keyword evidence="5" id="KW-1003">Cell membrane</keyword>
<keyword evidence="5" id="KW-0813">Transport</keyword>
<feature type="transmembrane region" description="Helical" evidence="5">
    <location>
        <begin position="199"/>
        <end position="221"/>
    </location>
</feature>
<name>A0A1I7HXW7_9BACL</name>
<dbReference type="EMBL" id="FPBV01000005">
    <property type="protein sequence ID" value="SFU65564.1"/>
    <property type="molecule type" value="Genomic_DNA"/>
</dbReference>
<evidence type="ECO:0000256" key="3">
    <source>
        <dbReference type="ARBA" id="ARBA00022989"/>
    </source>
</evidence>
<dbReference type="PANTHER" id="PTHR43229:SF2">
    <property type="entry name" value="NODULATION PROTEIN J"/>
    <property type="match status" value="1"/>
</dbReference>
<evidence type="ECO:0000313" key="8">
    <source>
        <dbReference type="Proteomes" id="UP000183508"/>
    </source>
</evidence>
<proteinExistence type="inferred from homology"/>
<accession>A0A1I7HXW7</accession>
<dbReference type="PRINTS" id="PR00164">
    <property type="entry name" value="ABC2TRNSPORT"/>
</dbReference>
<feature type="transmembrane region" description="Helical" evidence="5">
    <location>
        <begin position="49"/>
        <end position="68"/>
    </location>
</feature>
<evidence type="ECO:0000259" key="6">
    <source>
        <dbReference type="PROSITE" id="PS51012"/>
    </source>
</evidence>
<feature type="domain" description="ABC transmembrane type-2" evidence="6">
    <location>
        <begin position="47"/>
        <end position="274"/>
    </location>
</feature>
<feature type="transmembrane region" description="Helical" evidence="5">
    <location>
        <begin position="158"/>
        <end position="187"/>
    </location>
</feature>
<evidence type="ECO:0000256" key="2">
    <source>
        <dbReference type="ARBA" id="ARBA00022692"/>
    </source>
</evidence>
<dbReference type="RefSeq" id="WP_074950723.1">
    <property type="nucleotide sequence ID" value="NZ_FPBV01000005.1"/>
</dbReference>
<evidence type="ECO:0000313" key="7">
    <source>
        <dbReference type="EMBL" id="SFU65564.1"/>
    </source>
</evidence>
<dbReference type="PANTHER" id="PTHR43229">
    <property type="entry name" value="NODULATION PROTEIN J"/>
    <property type="match status" value="1"/>
</dbReference>
<reference evidence="8" key="1">
    <citation type="submission" date="2016-10" db="EMBL/GenBank/DDBJ databases">
        <authorList>
            <person name="Varghese N."/>
        </authorList>
    </citation>
    <scope>NUCLEOTIDE SEQUENCE [LARGE SCALE GENOMIC DNA]</scope>
    <source>
        <strain evidence="8">DSM 17980</strain>
    </source>
</reference>
<dbReference type="Proteomes" id="UP000183508">
    <property type="component" value="Unassembled WGS sequence"/>
</dbReference>
<dbReference type="PIRSF" id="PIRSF006648">
    <property type="entry name" value="DrrB"/>
    <property type="match status" value="1"/>
</dbReference>
<protein>
    <recommendedName>
        <fullName evidence="5">Transport permease protein</fullName>
    </recommendedName>
</protein>
<dbReference type="STRING" id="392015.SAMN05421543_105165"/>
<dbReference type="InterPro" id="IPR047817">
    <property type="entry name" value="ABC2_TM_bact-type"/>
</dbReference>
<keyword evidence="3 5" id="KW-1133">Transmembrane helix</keyword>
<dbReference type="InterPro" id="IPR013525">
    <property type="entry name" value="ABC2_TM"/>
</dbReference>
<feature type="transmembrane region" description="Helical" evidence="5">
    <location>
        <begin position="80"/>
        <end position="106"/>
    </location>
</feature>
<evidence type="ECO:0000256" key="4">
    <source>
        <dbReference type="ARBA" id="ARBA00023136"/>
    </source>
</evidence>
<dbReference type="GO" id="GO:0140359">
    <property type="term" value="F:ABC-type transporter activity"/>
    <property type="evidence" value="ECO:0007669"/>
    <property type="project" value="InterPro"/>
</dbReference>
<sequence>MSHAHAGSHAASVETQPDVYTNPVWRYLVHAATIVDLELRKLRRDPSELIMRAVQPALWLLVFGQAFGRLRAVPTGGVPYLAFLTPGILAQSVTFISIFYGIAIIWERDMGILQKYLATPMRRSALVLGKQLGASTRAISQAVVILVLSWLVGVRLHVGWNVIAVLILVILGAAFFAGMSMVLAALLKTRERMMGIGQVITMPLFFSSNALYPISIMPAWLKVVATINPMTYLVDGLRGLLLGTGTHAVWADALILAFAGTLMLALASYLFPRRLAG</sequence>
<keyword evidence="8" id="KW-1185">Reference proteome</keyword>
<dbReference type="InterPro" id="IPR051784">
    <property type="entry name" value="Nod_factor_ABC_transporter"/>
</dbReference>
<dbReference type="OrthoDB" id="266913at2"/>
<feature type="transmembrane region" description="Helical" evidence="5">
    <location>
        <begin position="127"/>
        <end position="152"/>
    </location>
</feature>
<dbReference type="PROSITE" id="PS51012">
    <property type="entry name" value="ABC_TM2"/>
    <property type="match status" value="1"/>
</dbReference>
<feature type="transmembrane region" description="Helical" evidence="5">
    <location>
        <begin position="248"/>
        <end position="271"/>
    </location>
</feature>
<dbReference type="Pfam" id="PF01061">
    <property type="entry name" value="ABC2_membrane"/>
    <property type="match status" value="1"/>
</dbReference>
<dbReference type="eggNOG" id="COG0842">
    <property type="taxonomic scope" value="Bacteria"/>
</dbReference>
<comment type="subcellular location">
    <subcellularLocation>
        <location evidence="5">Cell membrane</location>
        <topology evidence="5">Multi-pass membrane protein</topology>
    </subcellularLocation>
    <subcellularLocation>
        <location evidence="1">Membrane</location>
        <topology evidence="1">Multi-pass membrane protein</topology>
    </subcellularLocation>
</comment>
<organism evidence="7 8">
    <name type="scientific">Alicyclobacillus macrosporangiidus</name>
    <dbReference type="NCBI Taxonomy" id="392015"/>
    <lineage>
        <taxon>Bacteria</taxon>
        <taxon>Bacillati</taxon>
        <taxon>Bacillota</taxon>
        <taxon>Bacilli</taxon>
        <taxon>Bacillales</taxon>
        <taxon>Alicyclobacillaceae</taxon>
        <taxon>Alicyclobacillus</taxon>
    </lineage>
</organism>
<comment type="similarity">
    <text evidence="5">Belongs to the ABC-2 integral membrane protein family.</text>
</comment>
<gene>
    <name evidence="7" type="ORF">SAMN05421543_105165</name>
</gene>
<dbReference type="GO" id="GO:0043190">
    <property type="term" value="C:ATP-binding cassette (ABC) transporter complex"/>
    <property type="evidence" value="ECO:0007669"/>
    <property type="project" value="InterPro"/>
</dbReference>
<evidence type="ECO:0000256" key="1">
    <source>
        <dbReference type="ARBA" id="ARBA00004141"/>
    </source>
</evidence>
<evidence type="ECO:0000256" key="5">
    <source>
        <dbReference type="RuleBase" id="RU361157"/>
    </source>
</evidence>